<evidence type="ECO:0000256" key="1">
    <source>
        <dbReference type="ARBA" id="ARBA00023242"/>
    </source>
</evidence>
<dbReference type="GO" id="GO:0008270">
    <property type="term" value="F:zinc ion binding"/>
    <property type="evidence" value="ECO:0007669"/>
    <property type="project" value="InterPro"/>
</dbReference>
<dbReference type="OrthoDB" id="4491390at2759"/>
<evidence type="ECO:0000313" key="3">
    <source>
        <dbReference type="Proteomes" id="UP000503462"/>
    </source>
</evidence>
<dbReference type="PANTHER" id="PTHR38791">
    <property type="entry name" value="ZN(II)2CYS6 TRANSCRIPTION FACTOR (EUROFUNG)-RELATED-RELATED"/>
    <property type="match status" value="1"/>
</dbReference>
<dbReference type="Proteomes" id="UP000503462">
    <property type="component" value="Chromosome 1"/>
</dbReference>
<name>A0A6H0XJL2_9PEZI</name>
<dbReference type="GO" id="GO:0000981">
    <property type="term" value="F:DNA-binding transcription factor activity, RNA polymerase II-specific"/>
    <property type="evidence" value="ECO:0007669"/>
    <property type="project" value="InterPro"/>
</dbReference>
<gene>
    <name evidence="2" type="ORF">AMS68_000348</name>
</gene>
<protein>
    <recommendedName>
        <fullName evidence="4">Zn(2)-C6 fungal-type domain-containing protein</fullName>
    </recommendedName>
</protein>
<dbReference type="InterPro" id="IPR053175">
    <property type="entry name" value="DHMBA_Reg_Transcription_Factor"/>
</dbReference>
<dbReference type="EMBL" id="CP051139">
    <property type="protein sequence ID" value="QIW94830.1"/>
    <property type="molecule type" value="Genomic_DNA"/>
</dbReference>
<keyword evidence="3" id="KW-1185">Reference proteome</keyword>
<dbReference type="InterPro" id="IPR001138">
    <property type="entry name" value="Zn2Cys6_DnaBD"/>
</dbReference>
<proteinExistence type="predicted"/>
<evidence type="ECO:0000313" key="2">
    <source>
        <dbReference type="EMBL" id="QIW94830.1"/>
    </source>
</evidence>
<dbReference type="AlphaFoldDB" id="A0A6H0XJL2"/>
<dbReference type="CDD" id="cd00067">
    <property type="entry name" value="GAL4"/>
    <property type="match status" value="1"/>
</dbReference>
<evidence type="ECO:0008006" key="4">
    <source>
        <dbReference type="Google" id="ProtNLM"/>
    </source>
</evidence>
<keyword evidence="1" id="KW-0539">Nucleus</keyword>
<sequence length="510" mass="57189">MMLTRNKCDLERPTCGRCKRLKQRCTGYTADSDFVFRNENNVAQRNSERARKRSSNASIALAIRPSTSKKASPPVQRTFIDISDEITQAELAYFREEAHMTIPPSIDKPLVDRAVDRWFLDWVYIPADKGRAAGPLMLIPGLYISSPDQSTFRTTVQALAYAHLQGHKDGDQPLHVKATATYGLALARMKDEIANDRNLSDIRLLSALLMLDHFESLHLGRSDLLGPHSTGVRHILSNVGMVHFDNRFSFTTWKMAHHRLLAKQIIQRQSPDAAQLNWTRYVNTSKPDLHLSVTCVKLAVVCGQVNVLVHEDADLKLNEKVNRAKQLLADMRALKSGTDTWLANMPPAWMPQQRDGNLKQLPPTFVPASQYGPQPVHNMIFQDMELAAMLNFYQTTSIVAHECMIELYTLIDALSEDPDSEATENIIRLEKAAIVHLADTILATFPTFVKAAALAGPGVPKRSSARADLAGRFFALFSMLVFSRAEHVPQHAKTVARWVIESIQVDYALM</sequence>
<accession>A0A6H0XJL2</accession>
<reference evidence="2 3" key="1">
    <citation type="journal article" date="2016" name="Sci. Rep.">
        <title>Peltaster fructicola genome reveals evolution from an invasive phytopathogen to an ectophytic parasite.</title>
        <authorList>
            <person name="Xu C."/>
            <person name="Chen H."/>
            <person name="Gleason M.L."/>
            <person name="Xu J.R."/>
            <person name="Liu H."/>
            <person name="Zhang R."/>
            <person name="Sun G."/>
        </authorList>
    </citation>
    <scope>NUCLEOTIDE SEQUENCE [LARGE SCALE GENOMIC DNA]</scope>
    <source>
        <strain evidence="2 3">LNHT1506</strain>
    </source>
</reference>
<organism evidence="2 3">
    <name type="scientific">Peltaster fructicola</name>
    <dbReference type="NCBI Taxonomy" id="286661"/>
    <lineage>
        <taxon>Eukaryota</taxon>
        <taxon>Fungi</taxon>
        <taxon>Dikarya</taxon>
        <taxon>Ascomycota</taxon>
        <taxon>Pezizomycotina</taxon>
        <taxon>Dothideomycetes</taxon>
        <taxon>Dothideomycetes incertae sedis</taxon>
        <taxon>Peltaster</taxon>
    </lineage>
</organism>